<evidence type="ECO:0000259" key="3">
    <source>
        <dbReference type="Pfam" id="PF16859"/>
    </source>
</evidence>
<feature type="domain" description="Tetracyclin repressor-like C-terminal" evidence="3">
    <location>
        <begin position="75"/>
        <end position="187"/>
    </location>
</feature>
<evidence type="ECO:0000256" key="1">
    <source>
        <dbReference type="ARBA" id="ARBA00023015"/>
    </source>
</evidence>
<dbReference type="Gene3D" id="1.10.357.10">
    <property type="entry name" value="Tetracycline Repressor, domain 2"/>
    <property type="match status" value="1"/>
</dbReference>
<evidence type="ECO:0000313" key="5">
    <source>
        <dbReference type="Proteomes" id="UP000283946"/>
    </source>
</evidence>
<evidence type="ECO:0000256" key="2">
    <source>
        <dbReference type="ARBA" id="ARBA00023163"/>
    </source>
</evidence>
<protein>
    <recommendedName>
        <fullName evidence="3">Tetracyclin repressor-like C-terminal domain-containing protein</fullName>
    </recommendedName>
</protein>
<dbReference type="KEGG" id="ria:C7V51_07240"/>
<dbReference type="SUPFAM" id="SSF48498">
    <property type="entry name" value="Tetracyclin repressor-like, C-terminal domain"/>
    <property type="match status" value="1"/>
</dbReference>
<dbReference type="Proteomes" id="UP000283946">
    <property type="component" value="Chromosome"/>
</dbReference>
<sequence length="193" mass="21858">MSTKQAGRPRDALISRALVRTSERRMESGGFNKLIVDGIVNEVGTTRQTVYRRYKSVSILALEVLLARIGGQEEIDTGNLESDLLELQRSDVAMMTTALVQKNLPGLFEVIRTDTEVRQLYFEKMIRPRRENVRLMLMRARERGEITCDEVDSEYICDLLFGPLLARVLLPTDLLIDDRLAGQTVASVLKDLC</sequence>
<organism evidence="4 5">
    <name type="scientific">Rathayibacter iranicus</name>
    <dbReference type="NCBI Taxonomy" id="59737"/>
    <lineage>
        <taxon>Bacteria</taxon>
        <taxon>Bacillati</taxon>
        <taxon>Actinomycetota</taxon>
        <taxon>Actinomycetes</taxon>
        <taxon>Micrococcales</taxon>
        <taxon>Microbacteriaceae</taxon>
        <taxon>Rathayibacter</taxon>
    </lineage>
</organism>
<keyword evidence="2" id="KW-0804">Transcription</keyword>
<dbReference type="SUPFAM" id="SSF46689">
    <property type="entry name" value="Homeodomain-like"/>
    <property type="match status" value="1"/>
</dbReference>
<keyword evidence="1" id="KW-0805">Transcription regulation</keyword>
<dbReference type="InterPro" id="IPR011075">
    <property type="entry name" value="TetR_C"/>
</dbReference>
<proteinExistence type="predicted"/>
<evidence type="ECO:0000313" key="4">
    <source>
        <dbReference type="EMBL" id="AZZ55698.1"/>
    </source>
</evidence>
<dbReference type="EMBL" id="CP028130">
    <property type="protein sequence ID" value="AZZ55698.1"/>
    <property type="molecule type" value="Genomic_DNA"/>
</dbReference>
<dbReference type="Gene3D" id="1.10.10.60">
    <property type="entry name" value="Homeodomain-like"/>
    <property type="match status" value="1"/>
</dbReference>
<dbReference type="Pfam" id="PF16859">
    <property type="entry name" value="TetR_C_11"/>
    <property type="match status" value="1"/>
</dbReference>
<accession>A0AAD1ACI4</accession>
<name>A0AAD1ACI4_9MICO</name>
<dbReference type="InterPro" id="IPR036271">
    <property type="entry name" value="Tet_transcr_reg_TetR-rel_C_sf"/>
</dbReference>
<dbReference type="AlphaFoldDB" id="A0AAD1ACI4"/>
<reference evidence="4 5" key="1">
    <citation type="submission" date="2018-03" db="EMBL/GenBank/DDBJ databases">
        <title>Bacteriophage NCPPB3778 and a type I-E CRISPR drive the evolution of the US Biological Select Agent, Rathayibacter toxicus.</title>
        <authorList>
            <person name="Davis E.W.II."/>
            <person name="Tabima J.F."/>
            <person name="Weisberg A.J."/>
            <person name="Dantas Lopes L."/>
            <person name="Wiseman M.S."/>
            <person name="Wiseman M.S."/>
            <person name="Pupko T."/>
            <person name="Belcher M.S."/>
            <person name="Sechler A.J."/>
            <person name="Tancos M.A."/>
            <person name="Schroeder B.K."/>
            <person name="Murray T.D."/>
            <person name="Luster D.G."/>
            <person name="Schneider W.L."/>
            <person name="Rogers E."/>
            <person name="Andreote F.D."/>
            <person name="Grunwald N.J."/>
            <person name="Putnam M.L."/>
            <person name="Chang J.H."/>
        </authorList>
    </citation>
    <scope>NUCLEOTIDE SEQUENCE [LARGE SCALE GENOMIC DNA]</scope>
    <source>
        <strain evidence="4 5">NCCPB 2253</strain>
    </source>
</reference>
<dbReference type="InterPro" id="IPR009057">
    <property type="entry name" value="Homeodomain-like_sf"/>
</dbReference>
<dbReference type="RefSeq" id="WP_104264290.1">
    <property type="nucleotide sequence ID" value="NZ_CP028130.1"/>
</dbReference>
<gene>
    <name evidence="4" type="ORF">C7V51_07240</name>
</gene>